<dbReference type="CDD" id="cd06532">
    <property type="entry name" value="Glyco_transf_25"/>
    <property type="match status" value="1"/>
</dbReference>
<reference evidence="4 5" key="1">
    <citation type="submission" date="2015-04" db="EMBL/GenBank/DDBJ databases">
        <authorList>
            <person name="Heijne W.H."/>
            <person name="Fedorova N.D."/>
            <person name="Nierman W.C."/>
            <person name="Vollebregt A.W."/>
            <person name="Zhao Z."/>
            <person name="Wu L."/>
            <person name="Kumar M."/>
            <person name="Stam H."/>
            <person name="van den Berg M.A."/>
            <person name="Pel H.J."/>
        </authorList>
    </citation>
    <scope>NUCLEOTIDE SEQUENCE [LARGE SCALE GENOMIC DNA]</scope>
    <source>
        <strain evidence="4 5">CBS 393.64</strain>
    </source>
</reference>
<gene>
    <name evidence="4" type="ORF">T310_4307</name>
</gene>
<evidence type="ECO:0000313" key="5">
    <source>
        <dbReference type="Proteomes" id="UP000053958"/>
    </source>
</evidence>
<accession>A0A0F4YU78</accession>
<name>A0A0F4YU78_RASE3</name>
<dbReference type="STRING" id="1408163.A0A0F4YU78"/>
<keyword evidence="5" id="KW-1185">Reference proteome</keyword>
<dbReference type="PANTHER" id="PTHR10730:SF53">
    <property type="entry name" value="GLYCOSYLTRANSFERASE 25 FAMILY MEMBER"/>
    <property type="match status" value="1"/>
</dbReference>
<dbReference type="GO" id="GO:0016740">
    <property type="term" value="F:transferase activity"/>
    <property type="evidence" value="ECO:0007669"/>
    <property type="project" value="UniProtKB-KW"/>
</dbReference>
<keyword evidence="2" id="KW-0328">Glycosyltransferase</keyword>
<dbReference type="GeneID" id="25316655"/>
<dbReference type="Proteomes" id="UP000053958">
    <property type="component" value="Unassembled WGS sequence"/>
</dbReference>
<evidence type="ECO:0000313" key="4">
    <source>
        <dbReference type="EMBL" id="KKA21650.1"/>
    </source>
</evidence>
<organism evidence="4 5">
    <name type="scientific">Rasamsonia emersonii (strain ATCC 16479 / CBS 393.64 / IMI 116815)</name>
    <dbReference type="NCBI Taxonomy" id="1408163"/>
    <lineage>
        <taxon>Eukaryota</taxon>
        <taxon>Fungi</taxon>
        <taxon>Dikarya</taxon>
        <taxon>Ascomycota</taxon>
        <taxon>Pezizomycotina</taxon>
        <taxon>Eurotiomycetes</taxon>
        <taxon>Eurotiomycetidae</taxon>
        <taxon>Eurotiales</taxon>
        <taxon>Trichocomaceae</taxon>
        <taxon>Rasamsonia</taxon>
    </lineage>
</organism>
<evidence type="ECO:0000256" key="2">
    <source>
        <dbReference type="ARBA" id="ARBA00022676"/>
    </source>
</evidence>
<evidence type="ECO:0000256" key="3">
    <source>
        <dbReference type="ARBA" id="ARBA00022679"/>
    </source>
</evidence>
<dbReference type="InterPro" id="IPR002654">
    <property type="entry name" value="Glyco_trans_25"/>
</dbReference>
<evidence type="ECO:0000256" key="1">
    <source>
        <dbReference type="ARBA" id="ARBA00006721"/>
    </source>
</evidence>
<dbReference type="AlphaFoldDB" id="A0A0F4YU78"/>
<sequence>MTAVLLNSKVTKVLIAAFCIFFLLRAFLSQRDHASELLTRWHRGSSSRRRVVDDRSLASIRNETLGFEKTFAIGLKERTDRHDYLALAASISGIRVEWLDGARGETILEKALPEGFNTTILKPAAAGCWRAHMNALVKIVENRISTALIMEDDADWDVSIRSQLMEFARGARALQRTEDANENTPYGTDWDLLWIGGCASAPDPDEKEFYVIPNDPTVSAVRHRATWGGPLEEWKEKYPNLPEDSSRFIYRAGMGCCLYGYAVTYDAARKMLASLALDYLDEPVDNALSHMCAGDRGRPKLRCIAPFPNIIGMYRAAGSAQRDSDIDYGAPEVRHGVEAWNLVYSVRMNIQRLLGGAQTAVSQWKDEETPWSSAELNLTDFVYPEGYLCIYLFTEYVIINTSQYTNANTNNEQRIMNDEYKLCLSVCLFVS</sequence>
<dbReference type="EMBL" id="LASV01000175">
    <property type="protein sequence ID" value="KKA21650.1"/>
    <property type="molecule type" value="Genomic_DNA"/>
</dbReference>
<proteinExistence type="inferred from homology"/>
<dbReference type="InterPro" id="IPR050757">
    <property type="entry name" value="Collagen_mod_GT25"/>
</dbReference>
<protein>
    <recommendedName>
        <fullName evidence="6">LPS glycosyltransferase</fullName>
    </recommendedName>
</protein>
<keyword evidence="3" id="KW-0808">Transferase</keyword>
<comment type="caution">
    <text evidence="4">The sequence shown here is derived from an EMBL/GenBank/DDBJ whole genome shotgun (WGS) entry which is preliminary data.</text>
</comment>
<evidence type="ECO:0008006" key="6">
    <source>
        <dbReference type="Google" id="ProtNLM"/>
    </source>
</evidence>
<comment type="similarity">
    <text evidence="1">Belongs to the glycosyltransferase 25 family.</text>
</comment>
<dbReference type="PANTHER" id="PTHR10730">
    <property type="entry name" value="PROCOLLAGEN-LYSINE,2-OXOGLUTARATE 5-DIOXYGENASE/GLYCOSYLTRANSFERASE 25 FAMILY MEMBER"/>
    <property type="match status" value="1"/>
</dbReference>
<dbReference type="RefSeq" id="XP_013328262.1">
    <property type="nucleotide sequence ID" value="XM_013472808.1"/>
</dbReference>
<dbReference type="OrthoDB" id="47375at2759"/>